<evidence type="ECO:0000256" key="2">
    <source>
        <dbReference type="SAM" id="MobiDB-lite"/>
    </source>
</evidence>
<evidence type="ECO:0000313" key="4">
    <source>
        <dbReference type="Proteomes" id="UP001595075"/>
    </source>
</evidence>
<accession>A0ABR4CWA3</accession>
<feature type="region of interest" description="Disordered" evidence="2">
    <location>
        <begin position="233"/>
        <end position="295"/>
    </location>
</feature>
<reference evidence="3 4" key="1">
    <citation type="journal article" date="2024" name="Commun. Biol.">
        <title>Comparative genomic analysis of thermophilic fungi reveals convergent evolutionary adaptations and gene losses.</title>
        <authorList>
            <person name="Steindorff A.S."/>
            <person name="Aguilar-Pontes M.V."/>
            <person name="Robinson A.J."/>
            <person name="Andreopoulos B."/>
            <person name="LaButti K."/>
            <person name="Kuo A."/>
            <person name="Mondo S."/>
            <person name="Riley R."/>
            <person name="Otillar R."/>
            <person name="Haridas S."/>
            <person name="Lipzen A."/>
            <person name="Grimwood J."/>
            <person name="Schmutz J."/>
            <person name="Clum A."/>
            <person name="Reid I.D."/>
            <person name="Moisan M.C."/>
            <person name="Butler G."/>
            <person name="Nguyen T.T.M."/>
            <person name="Dewar K."/>
            <person name="Conant G."/>
            <person name="Drula E."/>
            <person name="Henrissat B."/>
            <person name="Hansel C."/>
            <person name="Singer S."/>
            <person name="Hutchinson M.I."/>
            <person name="de Vries R.P."/>
            <person name="Natvig D.O."/>
            <person name="Powell A.J."/>
            <person name="Tsang A."/>
            <person name="Grigoriev I.V."/>
        </authorList>
    </citation>
    <scope>NUCLEOTIDE SEQUENCE [LARGE SCALE GENOMIC DNA]</scope>
    <source>
        <strain evidence="3 4">CBS 494.80</strain>
    </source>
</reference>
<organism evidence="3 4">
    <name type="scientific">Oculimacula yallundae</name>
    <dbReference type="NCBI Taxonomy" id="86028"/>
    <lineage>
        <taxon>Eukaryota</taxon>
        <taxon>Fungi</taxon>
        <taxon>Dikarya</taxon>
        <taxon>Ascomycota</taxon>
        <taxon>Pezizomycotina</taxon>
        <taxon>Leotiomycetes</taxon>
        <taxon>Helotiales</taxon>
        <taxon>Ploettnerulaceae</taxon>
        <taxon>Oculimacula</taxon>
    </lineage>
</organism>
<sequence length="345" mass="38517">MASQYTRASPRRSPRTQKTPAIRTASTLSTQTNFFLVQPRKPRITRNVRLAREAAEKAAKATLGPERIPSILAIPTKKGKERLAGAGGLAKASAVQKAAPRPNTHFVFINRRPKITKAATRELPSVKISGVKEADVHGRGKYGLQGAEATLPSKSATASKDGCSDEMGTENNHLDSIRAVEQDAVELDIDRGREPMSGGLSLAELKRELRSKIAEETRRLDDLEAELRGELEAEVEVSSNADYRQSPVPDTEAGAQIDEYQDEFRPQSDCWQHLENADEGGPLSEDLSEVWGDHENQDDYWKQFEEPEETRSVARAYIQLRSQDSRRLYTKRIPRESEKINQPPY</sequence>
<keyword evidence="4" id="KW-1185">Reference proteome</keyword>
<comment type="caution">
    <text evidence="3">The sequence shown here is derived from an EMBL/GenBank/DDBJ whole genome shotgun (WGS) entry which is preliminary data.</text>
</comment>
<proteinExistence type="predicted"/>
<feature type="compositionally biased region" description="Polar residues" evidence="2">
    <location>
        <begin position="16"/>
        <end position="25"/>
    </location>
</feature>
<keyword evidence="1" id="KW-0175">Coiled coil</keyword>
<protein>
    <submittedName>
        <fullName evidence="3">Uncharacterized protein</fullName>
    </submittedName>
</protein>
<dbReference type="Proteomes" id="UP001595075">
    <property type="component" value="Unassembled WGS sequence"/>
</dbReference>
<dbReference type="EMBL" id="JAZHXI010000002">
    <property type="protein sequence ID" value="KAL2074216.1"/>
    <property type="molecule type" value="Genomic_DNA"/>
</dbReference>
<gene>
    <name evidence="3" type="ORF">VTL71DRAFT_7994</name>
</gene>
<evidence type="ECO:0000313" key="3">
    <source>
        <dbReference type="EMBL" id="KAL2074216.1"/>
    </source>
</evidence>
<feature type="region of interest" description="Disordered" evidence="2">
    <location>
        <begin position="1"/>
        <end position="25"/>
    </location>
</feature>
<evidence type="ECO:0000256" key="1">
    <source>
        <dbReference type="SAM" id="Coils"/>
    </source>
</evidence>
<feature type="coiled-coil region" evidence="1">
    <location>
        <begin position="206"/>
        <end position="233"/>
    </location>
</feature>
<feature type="region of interest" description="Disordered" evidence="2">
    <location>
        <begin position="147"/>
        <end position="178"/>
    </location>
</feature>
<name>A0ABR4CWA3_9HELO</name>